<dbReference type="Gene3D" id="3.10.129.10">
    <property type="entry name" value="Hotdog Thioesterase"/>
    <property type="match status" value="1"/>
</dbReference>
<feature type="domain" description="Thioesterase" evidence="3">
    <location>
        <begin position="10"/>
        <end position="83"/>
    </location>
</feature>
<dbReference type="GO" id="GO:0047617">
    <property type="term" value="F:fatty acyl-CoA hydrolase activity"/>
    <property type="evidence" value="ECO:0007669"/>
    <property type="project" value="InterPro"/>
</dbReference>
<dbReference type="Proteomes" id="UP000789508">
    <property type="component" value="Unassembled WGS sequence"/>
</dbReference>
<reference evidence="4" key="1">
    <citation type="submission" date="2021-06" db="EMBL/GenBank/DDBJ databases">
        <authorList>
            <person name="Kallberg Y."/>
            <person name="Tangrot J."/>
            <person name="Rosling A."/>
        </authorList>
    </citation>
    <scope>NUCLEOTIDE SEQUENCE</scope>
    <source>
        <strain evidence="4">FL130A</strain>
    </source>
</reference>
<keyword evidence="2" id="KW-0378">Hydrolase</keyword>
<evidence type="ECO:0000259" key="3">
    <source>
        <dbReference type="Pfam" id="PF03061"/>
    </source>
</evidence>
<dbReference type="CDD" id="cd03443">
    <property type="entry name" value="PaaI_thioesterase"/>
    <property type="match status" value="1"/>
</dbReference>
<comment type="caution">
    <text evidence="4">The sequence shown here is derived from an EMBL/GenBank/DDBJ whole genome shotgun (WGS) entry which is preliminary data.</text>
</comment>
<dbReference type="SUPFAM" id="SSF54637">
    <property type="entry name" value="Thioesterase/thiol ester dehydrase-isomerase"/>
    <property type="match status" value="1"/>
</dbReference>
<accession>A0A9N8VJT4</accession>
<dbReference type="Pfam" id="PF03061">
    <property type="entry name" value="4HBT"/>
    <property type="match status" value="1"/>
</dbReference>
<organism evidence="4 5">
    <name type="scientific">Ambispora leptoticha</name>
    <dbReference type="NCBI Taxonomy" id="144679"/>
    <lineage>
        <taxon>Eukaryota</taxon>
        <taxon>Fungi</taxon>
        <taxon>Fungi incertae sedis</taxon>
        <taxon>Mucoromycota</taxon>
        <taxon>Glomeromycotina</taxon>
        <taxon>Glomeromycetes</taxon>
        <taxon>Archaeosporales</taxon>
        <taxon>Ambisporaceae</taxon>
        <taxon>Ambispora</taxon>
    </lineage>
</organism>
<dbReference type="AlphaFoldDB" id="A0A9N8VJT4"/>
<dbReference type="EMBL" id="CAJVPS010000102">
    <property type="protein sequence ID" value="CAG8452069.1"/>
    <property type="molecule type" value="Genomic_DNA"/>
</dbReference>
<evidence type="ECO:0000256" key="2">
    <source>
        <dbReference type="ARBA" id="ARBA00022801"/>
    </source>
</evidence>
<name>A0A9N8VJT4_9GLOM</name>
<sequence length="106" mass="11237">MPRQNAQNGLHGGPIATLMDIGGSLAIASKGLNSTGVSTDLNVSYISGATLNDVLKIEGNCEKLGKTLAYTSIDIYNKETGKIIAKGRHTKYVTLAHLDPKNILKL</sequence>
<dbReference type="InterPro" id="IPR029069">
    <property type="entry name" value="HotDog_dom_sf"/>
</dbReference>
<dbReference type="PANTHER" id="PTHR21660:SF1">
    <property type="entry name" value="ACYL-COENZYME A THIOESTERASE 13"/>
    <property type="match status" value="1"/>
</dbReference>
<dbReference type="OrthoDB" id="46529at2759"/>
<proteinExistence type="inferred from homology"/>
<dbReference type="NCBIfam" id="TIGR00369">
    <property type="entry name" value="unchar_dom_1"/>
    <property type="match status" value="1"/>
</dbReference>
<dbReference type="InterPro" id="IPR006683">
    <property type="entry name" value="Thioestr_dom"/>
</dbReference>
<dbReference type="InterPro" id="IPR003736">
    <property type="entry name" value="PAAI_dom"/>
</dbReference>
<comment type="similarity">
    <text evidence="1">Belongs to the thioesterase PaaI family.</text>
</comment>
<evidence type="ECO:0000313" key="4">
    <source>
        <dbReference type="EMBL" id="CAG8452069.1"/>
    </source>
</evidence>
<keyword evidence="5" id="KW-1185">Reference proteome</keyword>
<dbReference type="PANTHER" id="PTHR21660">
    <property type="entry name" value="THIOESTERASE SUPERFAMILY MEMBER-RELATED"/>
    <property type="match status" value="1"/>
</dbReference>
<evidence type="ECO:0000256" key="1">
    <source>
        <dbReference type="ARBA" id="ARBA00008324"/>
    </source>
</evidence>
<dbReference type="InterPro" id="IPR039298">
    <property type="entry name" value="ACOT13"/>
</dbReference>
<protein>
    <submittedName>
        <fullName evidence="4">8014_t:CDS:1</fullName>
    </submittedName>
</protein>
<gene>
    <name evidence="4" type="ORF">ALEPTO_LOCUS1069</name>
</gene>
<evidence type="ECO:0000313" key="5">
    <source>
        <dbReference type="Proteomes" id="UP000789508"/>
    </source>
</evidence>